<proteinExistence type="inferred from homology"/>
<comment type="caution">
    <text evidence="6">The sequence shown here is derived from an EMBL/GenBank/DDBJ whole genome shotgun (WGS) entry which is preliminary data.</text>
</comment>
<dbReference type="GO" id="GO:0006284">
    <property type="term" value="P:base-excision repair"/>
    <property type="evidence" value="ECO:0007669"/>
    <property type="project" value="InterPro"/>
</dbReference>
<dbReference type="EMBL" id="JMCC02000070">
    <property type="protein sequence ID" value="KIG14598.1"/>
    <property type="molecule type" value="Genomic_DNA"/>
</dbReference>
<dbReference type="RefSeq" id="WP_052553372.1">
    <property type="nucleotide sequence ID" value="NZ_JMCC02000070.1"/>
</dbReference>
<evidence type="ECO:0000313" key="7">
    <source>
        <dbReference type="Proteomes" id="UP000031599"/>
    </source>
</evidence>
<name>A0A0C1ZU60_9BACT</name>
<dbReference type="InterPro" id="IPR003180">
    <property type="entry name" value="MPG"/>
</dbReference>
<keyword evidence="3 5" id="KW-0378">Hydrolase</keyword>
<dbReference type="PANTHER" id="PTHR10429">
    <property type="entry name" value="DNA-3-METHYLADENINE GLYCOSYLASE"/>
    <property type="match status" value="1"/>
</dbReference>
<dbReference type="Gene3D" id="3.10.300.10">
    <property type="entry name" value="Methylpurine-DNA glycosylase (MPG)"/>
    <property type="match status" value="1"/>
</dbReference>
<dbReference type="Proteomes" id="UP000031599">
    <property type="component" value="Unassembled WGS sequence"/>
</dbReference>
<comment type="similarity">
    <text evidence="1 5">Belongs to the DNA glycosylase MPG family.</text>
</comment>
<dbReference type="EC" id="3.2.2.-" evidence="5"/>
<dbReference type="NCBIfam" id="NF002003">
    <property type="entry name" value="PRK00802.1-3"/>
    <property type="match status" value="1"/>
</dbReference>
<keyword evidence="2 5" id="KW-0227">DNA damage</keyword>
<evidence type="ECO:0000256" key="1">
    <source>
        <dbReference type="ARBA" id="ARBA00009232"/>
    </source>
</evidence>
<reference evidence="6 7" key="1">
    <citation type="submission" date="2014-12" db="EMBL/GenBank/DDBJ databases">
        <title>Genome assembly of Enhygromyxa salina DSM 15201.</title>
        <authorList>
            <person name="Sharma G."/>
            <person name="Subramanian S."/>
        </authorList>
    </citation>
    <scope>NUCLEOTIDE SEQUENCE [LARGE SCALE GENOMIC DNA]</scope>
    <source>
        <strain evidence="6 7">DSM 15201</strain>
    </source>
</reference>
<dbReference type="NCBIfam" id="TIGR00567">
    <property type="entry name" value="3mg"/>
    <property type="match status" value="1"/>
</dbReference>
<dbReference type="Pfam" id="PF02245">
    <property type="entry name" value="Pur_DNA_glyco"/>
    <property type="match status" value="1"/>
</dbReference>
<sequence length="197" mass="20596">MAPLPQSFFARPVDELARALLGCRIKRGPIILAITEVEAYAGPEDTASHARFGETPRNAAMWGPAGRAYVYLCYGIHNMLNISAAEPGRASAVLIRACEPVAGLSEIRRRRGGKSGAALLAGPGKVGAALELDTSWSGHPLYRAGGLSVLAGAPPAGVLVGPRVGIDFAAPADLDRPWRFAVAESPWVSHPTGLRPG</sequence>
<dbReference type="AlphaFoldDB" id="A0A0C1ZU60"/>
<keyword evidence="4 5" id="KW-0234">DNA repair</keyword>
<evidence type="ECO:0000256" key="3">
    <source>
        <dbReference type="ARBA" id="ARBA00022801"/>
    </source>
</evidence>
<evidence type="ECO:0000256" key="4">
    <source>
        <dbReference type="ARBA" id="ARBA00023204"/>
    </source>
</evidence>
<dbReference type="InterPro" id="IPR036995">
    <property type="entry name" value="MPG_sf"/>
</dbReference>
<evidence type="ECO:0000313" key="6">
    <source>
        <dbReference type="EMBL" id="KIG14598.1"/>
    </source>
</evidence>
<dbReference type="HAMAP" id="MF_00527">
    <property type="entry name" value="3MGH"/>
    <property type="match status" value="1"/>
</dbReference>
<dbReference type="FunFam" id="3.10.300.10:FF:000001">
    <property type="entry name" value="Putative 3-methyladenine DNA glycosylase"/>
    <property type="match status" value="1"/>
</dbReference>
<dbReference type="SUPFAM" id="SSF50486">
    <property type="entry name" value="FMT C-terminal domain-like"/>
    <property type="match status" value="1"/>
</dbReference>
<dbReference type="CDD" id="cd00540">
    <property type="entry name" value="AAG"/>
    <property type="match status" value="1"/>
</dbReference>
<dbReference type="GO" id="GO:0003905">
    <property type="term" value="F:alkylbase DNA N-glycosylase activity"/>
    <property type="evidence" value="ECO:0007669"/>
    <property type="project" value="InterPro"/>
</dbReference>
<organism evidence="6 7">
    <name type="scientific">Enhygromyxa salina</name>
    <dbReference type="NCBI Taxonomy" id="215803"/>
    <lineage>
        <taxon>Bacteria</taxon>
        <taxon>Pseudomonadati</taxon>
        <taxon>Myxococcota</taxon>
        <taxon>Polyangia</taxon>
        <taxon>Nannocystales</taxon>
        <taxon>Nannocystaceae</taxon>
        <taxon>Enhygromyxa</taxon>
    </lineage>
</organism>
<dbReference type="GO" id="GO:0003677">
    <property type="term" value="F:DNA binding"/>
    <property type="evidence" value="ECO:0007669"/>
    <property type="project" value="InterPro"/>
</dbReference>
<evidence type="ECO:0000256" key="2">
    <source>
        <dbReference type="ARBA" id="ARBA00022763"/>
    </source>
</evidence>
<gene>
    <name evidence="6" type="ORF">DB30_06653</name>
</gene>
<dbReference type="PANTHER" id="PTHR10429:SF0">
    <property type="entry name" value="DNA-3-METHYLADENINE GLYCOSYLASE"/>
    <property type="match status" value="1"/>
</dbReference>
<accession>A0A0C1ZU60</accession>
<evidence type="ECO:0000256" key="5">
    <source>
        <dbReference type="HAMAP-Rule" id="MF_00527"/>
    </source>
</evidence>
<dbReference type="InterPro" id="IPR011034">
    <property type="entry name" value="Formyl_transferase-like_C_sf"/>
</dbReference>
<protein>
    <recommendedName>
        <fullName evidence="5">Putative 3-methyladenine DNA glycosylase</fullName>
        <ecNumber evidence="5">3.2.2.-</ecNumber>
    </recommendedName>
</protein>